<dbReference type="Proteomes" id="UP000799537">
    <property type="component" value="Unassembled WGS sequence"/>
</dbReference>
<dbReference type="OrthoDB" id="3638116at2759"/>
<dbReference type="AlphaFoldDB" id="A0A6A6D2E3"/>
<dbReference type="PANTHER" id="PTHR42085">
    <property type="entry name" value="F-BOX DOMAIN-CONTAINING PROTEIN"/>
    <property type="match status" value="1"/>
</dbReference>
<gene>
    <name evidence="2" type="ORF">M409DRAFT_15640</name>
</gene>
<dbReference type="GeneID" id="54556547"/>
<feature type="region of interest" description="Disordered" evidence="1">
    <location>
        <begin position="1"/>
        <end position="44"/>
    </location>
</feature>
<dbReference type="EMBL" id="ML993579">
    <property type="protein sequence ID" value="KAF2173355.1"/>
    <property type="molecule type" value="Genomic_DNA"/>
</dbReference>
<evidence type="ECO:0000256" key="1">
    <source>
        <dbReference type="SAM" id="MobiDB-lite"/>
    </source>
</evidence>
<accession>A0A6A6D2E3</accession>
<organism evidence="2 3">
    <name type="scientific">Zasmidium cellare ATCC 36951</name>
    <dbReference type="NCBI Taxonomy" id="1080233"/>
    <lineage>
        <taxon>Eukaryota</taxon>
        <taxon>Fungi</taxon>
        <taxon>Dikarya</taxon>
        <taxon>Ascomycota</taxon>
        <taxon>Pezizomycotina</taxon>
        <taxon>Dothideomycetes</taxon>
        <taxon>Dothideomycetidae</taxon>
        <taxon>Mycosphaerellales</taxon>
        <taxon>Mycosphaerellaceae</taxon>
        <taxon>Zasmidium</taxon>
    </lineage>
</organism>
<reference evidence="2" key="1">
    <citation type="journal article" date="2020" name="Stud. Mycol.">
        <title>101 Dothideomycetes genomes: a test case for predicting lifestyles and emergence of pathogens.</title>
        <authorList>
            <person name="Haridas S."/>
            <person name="Albert R."/>
            <person name="Binder M."/>
            <person name="Bloem J."/>
            <person name="Labutti K."/>
            <person name="Salamov A."/>
            <person name="Andreopoulos B."/>
            <person name="Baker S."/>
            <person name="Barry K."/>
            <person name="Bills G."/>
            <person name="Bluhm B."/>
            <person name="Cannon C."/>
            <person name="Castanera R."/>
            <person name="Culley D."/>
            <person name="Daum C."/>
            <person name="Ezra D."/>
            <person name="Gonzalez J."/>
            <person name="Henrissat B."/>
            <person name="Kuo A."/>
            <person name="Liang C."/>
            <person name="Lipzen A."/>
            <person name="Lutzoni F."/>
            <person name="Magnuson J."/>
            <person name="Mondo S."/>
            <person name="Nolan M."/>
            <person name="Ohm R."/>
            <person name="Pangilinan J."/>
            <person name="Park H.-J."/>
            <person name="Ramirez L."/>
            <person name="Alfaro M."/>
            <person name="Sun H."/>
            <person name="Tritt A."/>
            <person name="Yoshinaga Y."/>
            <person name="Zwiers L.-H."/>
            <person name="Turgeon B."/>
            <person name="Goodwin S."/>
            <person name="Spatafora J."/>
            <person name="Crous P."/>
            <person name="Grigoriev I."/>
        </authorList>
    </citation>
    <scope>NUCLEOTIDE SEQUENCE</scope>
    <source>
        <strain evidence="2">ATCC 36951</strain>
    </source>
</reference>
<name>A0A6A6D2E3_ZASCE</name>
<evidence type="ECO:0000313" key="2">
    <source>
        <dbReference type="EMBL" id="KAF2173355.1"/>
    </source>
</evidence>
<sequence>MSSDNAEPATDSGWQVVPTRRRRKAAPEIQAHENPGQAPTALTSDTISPADVAATESTGPKAEVESSLPSFPRAHRYDRIYTAARNKIINYNRQSLAHFTNPLQVEATTRAATEYQRGESNEATLALVRHKKVEHIQCKLVRGRGPKARIDVLMCLNGEDWVSLDSYLSALKTPKGQIRRGQKGIEQQQACWSKNGKSFNFLGLPAELRDGVYENLIPQDVYPVTYAHGIVPFGHGSERLLQCPQQRYRKHDPTHKIVPQPDIAVVGTCRQLKSEVDRFLEIETSKCFTEPSNLNQFIHKLGDPDKFNNFSHVELDFSHRDYMHFFKVEVPPFPQMSDKFGKVGAPDLAATLRDLPHIKSITLRFTSPFDAMMYDPFGYTGEYRNDLDWYHDWHGNREQDGFATSCQKTIVDWILTFAKEYVQHIPEIKLAGAIKNSTKMKWDLIFKEEKN</sequence>
<keyword evidence="3" id="KW-1185">Reference proteome</keyword>
<protein>
    <submittedName>
        <fullName evidence="2">Uncharacterized protein</fullName>
    </submittedName>
</protein>
<dbReference type="RefSeq" id="XP_033674244.1">
    <property type="nucleotide sequence ID" value="XM_033803275.1"/>
</dbReference>
<evidence type="ECO:0000313" key="3">
    <source>
        <dbReference type="Proteomes" id="UP000799537"/>
    </source>
</evidence>
<dbReference type="InterPro" id="IPR038883">
    <property type="entry name" value="AN11006-like"/>
</dbReference>
<dbReference type="PANTHER" id="PTHR42085:SF1">
    <property type="entry name" value="F-BOX DOMAIN-CONTAINING PROTEIN"/>
    <property type="match status" value="1"/>
</dbReference>
<proteinExistence type="predicted"/>